<reference evidence="2 3" key="1">
    <citation type="submission" date="2016-03" db="EMBL/GenBank/DDBJ databases">
        <title>Comparative genomics of the ectomycorrhizal sister species Rhizopogon vinicolor and Rhizopogon vesiculosus (Basidiomycota: Boletales) reveals a divergence of the mating type B locus.</title>
        <authorList>
            <person name="Mujic A.B."/>
            <person name="Kuo A."/>
            <person name="Tritt A."/>
            <person name="Lipzen A."/>
            <person name="Chen C."/>
            <person name="Johnson J."/>
            <person name="Sharma A."/>
            <person name="Barry K."/>
            <person name="Grigoriev I.V."/>
            <person name="Spatafora J.W."/>
        </authorList>
    </citation>
    <scope>NUCLEOTIDE SEQUENCE [LARGE SCALE GENOMIC DNA]</scope>
    <source>
        <strain evidence="2 3">AM-OR11-056</strain>
    </source>
</reference>
<dbReference type="AlphaFoldDB" id="A0A1J8PKP7"/>
<accession>A0A1J8PKP7</accession>
<protein>
    <submittedName>
        <fullName evidence="2">Uncharacterized protein</fullName>
    </submittedName>
</protein>
<gene>
    <name evidence="2" type="ORF">AZE42_01000</name>
</gene>
<evidence type="ECO:0000313" key="2">
    <source>
        <dbReference type="EMBL" id="OJA08371.1"/>
    </source>
</evidence>
<proteinExistence type="predicted"/>
<sequence>MDMKDRDRLGAFESYVITLAVRLYVFLQWIALPGPALDHLLQHFHRERHDRVVLGYELEGGNVRPQETSTAFERCTQEYQDSRYADTVVVHDDHCITVPLDSHDPKGGTVEFEQLGVYHAF</sequence>
<evidence type="ECO:0000256" key="1">
    <source>
        <dbReference type="SAM" id="Phobius"/>
    </source>
</evidence>
<keyword evidence="1" id="KW-0472">Membrane</keyword>
<dbReference type="Proteomes" id="UP000183567">
    <property type="component" value="Unassembled WGS sequence"/>
</dbReference>
<organism evidence="2 3">
    <name type="scientific">Rhizopogon vesiculosus</name>
    <dbReference type="NCBI Taxonomy" id="180088"/>
    <lineage>
        <taxon>Eukaryota</taxon>
        <taxon>Fungi</taxon>
        <taxon>Dikarya</taxon>
        <taxon>Basidiomycota</taxon>
        <taxon>Agaricomycotina</taxon>
        <taxon>Agaricomycetes</taxon>
        <taxon>Agaricomycetidae</taxon>
        <taxon>Boletales</taxon>
        <taxon>Suillineae</taxon>
        <taxon>Rhizopogonaceae</taxon>
        <taxon>Rhizopogon</taxon>
    </lineage>
</organism>
<keyword evidence="3" id="KW-1185">Reference proteome</keyword>
<feature type="transmembrane region" description="Helical" evidence="1">
    <location>
        <begin position="12"/>
        <end position="32"/>
    </location>
</feature>
<comment type="caution">
    <text evidence="2">The sequence shown here is derived from an EMBL/GenBank/DDBJ whole genome shotgun (WGS) entry which is preliminary data.</text>
</comment>
<keyword evidence="1" id="KW-1133">Transmembrane helix</keyword>
<dbReference type="EMBL" id="LVVM01006306">
    <property type="protein sequence ID" value="OJA08371.1"/>
    <property type="molecule type" value="Genomic_DNA"/>
</dbReference>
<name>A0A1J8PKP7_9AGAM</name>
<evidence type="ECO:0000313" key="3">
    <source>
        <dbReference type="Proteomes" id="UP000183567"/>
    </source>
</evidence>
<dbReference type="OrthoDB" id="10343139at2759"/>
<keyword evidence="1" id="KW-0812">Transmembrane</keyword>